<dbReference type="AlphaFoldDB" id="A0A6J4LQC9"/>
<dbReference type="EMBL" id="CADCTV010000528">
    <property type="protein sequence ID" value="CAA9339056.1"/>
    <property type="molecule type" value="Genomic_DNA"/>
</dbReference>
<feature type="region of interest" description="Disordered" evidence="1">
    <location>
        <begin position="1"/>
        <end position="406"/>
    </location>
</feature>
<feature type="compositionally biased region" description="Basic residues" evidence="1">
    <location>
        <begin position="389"/>
        <end position="406"/>
    </location>
</feature>
<protein>
    <submittedName>
        <fullName evidence="2">Uncharacterized protein</fullName>
    </submittedName>
</protein>
<feature type="compositionally biased region" description="Basic and acidic residues" evidence="1">
    <location>
        <begin position="117"/>
        <end position="129"/>
    </location>
</feature>
<sequence length="406" mass="43144">AQDRPPQLPACHPHHQQGDQPPDRAEPGARVPADLAGRPGAPHGGGARNGEPAGQRADRGRAAVRSRRRHVAPGPQAYAAARARARPAGGGHRRAAERNAGDAGRLRRAHPGPGDAADPRHPGRADRGAGHARPPAAGGQLRRGGVPGDRPRRSRNGGQGDGPPGERPHPGLARRGPARRAGGGRGHRSHHRARRSGLRPGADVAGAPRGRRAGQLCLRHLFRRRGGGPGDQRAGGARPPRRRGRVRPHPADHGRARVPVRLARVLGGVHLQPRHRRALPGPRAGDARQLRGRPRIGDDRPGRDRPRPLRRRGGPVRTRTHGAADGAGAGGHRQRGEPGADRGGGRGGGRVGHRGSPRPGRDGRAHADHRHRVHPRLAGGIRPADPPARRRGPGRRPHLRRARHRM</sequence>
<feature type="compositionally biased region" description="Basic residues" evidence="1">
    <location>
        <begin position="62"/>
        <end position="71"/>
    </location>
</feature>
<feature type="compositionally biased region" description="Basic and acidic residues" evidence="1">
    <location>
        <begin position="285"/>
        <end position="307"/>
    </location>
</feature>
<feature type="compositionally biased region" description="Basic and acidic residues" evidence="1">
    <location>
        <begin position="334"/>
        <end position="344"/>
    </location>
</feature>
<reference evidence="2" key="1">
    <citation type="submission" date="2020-02" db="EMBL/GenBank/DDBJ databases">
        <authorList>
            <person name="Meier V. D."/>
        </authorList>
    </citation>
    <scope>NUCLEOTIDE SEQUENCE</scope>
    <source>
        <strain evidence="2">AVDCRST_MAG89</strain>
    </source>
</reference>
<feature type="non-terminal residue" evidence="2">
    <location>
        <position position="1"/>
    </location>
</feature>
<evidence type="ECO:0000256" key="1">
    <source>
        <dbReference type="SAM" id="MobiDB-lite"/>
    </source>
</evidence>
<feature type="compositionally biased region" description="Low complexity" evidence="1">
    <location>
        <begin position="257"/>
        <end position="269"/>
    </location>
</feature>
<gene>
    <name evidence="2" type="ORF">AVDCRST_MAG89-2533</name>
</gene>
<organism evidence="2">
    <name type="scientific">uncultured Gemmatimonadota bacterium</name>
    <dbReference type="NCBI Taxonomy" id="203437"/>
    <lineage>
        <taxon>Bacteria</taxon>
        <taxon>Pseudomonadati</taxon>
        <taxon>Gemmatimonadota</taxon>
        <taxon>environmental samples</taxon>
    </lineage>
</organism>
<feature type="compositionally biased region" description="Basic residues" evidence="1">
    <location>
        <begin position="185"/>
        <end position="197"/>
    </location>
</feature>
<feature type="compositionally biased region" description="Basic residues" evidence="1">
    <location>
        <begin position="308"/>
        <end position="320"/>
    </location>
</feature>
<feature type="non-terminal residue" evidence="2">
    <location>
        <position position="406"/>
    </location>
</feature>
<name>A0A6J4LQC9_9BACT</name>
<feature type="compositionally biased region" description="Low complexity" evidence="1">
    <location>
        <begin position="72"/>
        <end position="82"/>
    </location>
</feature>
<evidence type="ECO:0000313" key="2">
    <source>
        <dbReference type="EMBL" id="CAA9339056.1"/>
    </source>
</evidence>
<feature type="compositionally biased region" description="Basic residues" evidence="1">
    <location>
        <begin position="239"/>
        <end position="248"/>
    </location>
</feature>
<accession>A0A6J4LQC9</accession>
<proteinExistence type="predicted"/>